<protein>
    <recommendedName>
        <fullName evidence="1">F-box domain-containing protein</fullName>
    </recommendedName>
</protein>
<dbReference type="OrthoDB" id="28868at2759"/>
<name>A0A8H6I170_9AGAR</name>
<dbReference type="Pfam" id="PF12937">
    <property type="entry name" value="F-box-like"/>
    <property type="match status" value="1"/>
</dbReference>
<dbReference type="InterPro" id="IPR001810">
    <property type="entry name" value="F-box_dom"/>
</dbReference>
<comment type="caution">
    <text evidence="2">The sequence shown here is derived from an EMBL/GenBank/DDBJ whole genome shotgun (WGS) entry which is preliminary data.</text>
</comment>
<sequence length="543" mass="61682">MKKLPIELQTLIVKELPTRDICRLQQTCKAFYDLIEGNSEVWKERLRRQCSTDVLWSSFSGFTASELRRACTGTLRFKHRYRRGGNPKPPIPRLLPYNSEHDNHLYRQWQEIEESDNPYPEISATFLVPGGRFLITVDMKWLRVWDLGSPGSLNEPCEVVRYERLHCVDMIPEIADAIVVGKDTVHLLIQEFYSQDTLPQSFGINRSEYSLNRGSMFAFFHRFQIRLPDRGQPSVKFLDRLCVLHSGSDISVAQHGPIVAFGMGPRVLLWGTSDSPDKSWVASASRTCEHAVCQKVFFHQGYAFFADSASLNGFDLTGITHRPVGKGLVDLQRGSPDIGSIPPPRTWTHQQDFHDNFRARATDFMLHKPVAEAGPLFYEIRHPQLQATQQQPGSDPSEGTYLQFCFSFHPDDPTASSLGPTKRYRTTSQPCDTPYFYFALDEGVRGYIWYGRYNFNRRGKGANIRIFVSIVDDPDSPEPSASDIEGLGYFSEMIEWTNSKPPGVLSISVCPLSGRVVVLWGQEFGGEHLVETFDLYDSSRVTT</sequence>
<evidence type="ECO:0000313" key="2">
    <source>
        <dbReference type="EMBL" id="KAF6756865.1"/>
    </source>
</evidence>
<dbReference type="Proteomes" id="UP000521943">
    <property type="component" value="Unassembled WGS sequence"/>
</dbReference>
<dbReference type="SMART" id="SM00256">
    <property type="entry name" value="FBOX"/>
    <property type="match status" value="1"/>
</dbReference>
<evidence type="ECO:0000259" key="1">
    <source>
        <dbReference type="PROSITE" id="PS50181"/>
    </source>
</evidence>
<proteinExistence type="predicted"/>
<dbReference type="SUPFAM" id="SSF81383">
    <property type="entry name" value="F-box domain"/>
    <property type="match status" value="1"/>
</dbReference>
<dbReference type="AlphaFoldDB" id="A0A8H6I170"/>
<keyword evidence="3" id="KW-1185">Reference proteome</keyword>
<dbReference type="InterPro" id="IPR036047">
    <property type="entry name" value="F-box-like_dom_sf"/>
</dbReference>
<evidence type="ECO:0000313" key="3">
    <source>
        <dbReference type="Proteomes" id="UP000521943"/>
    </source>
</evidence>
<feature type="domain" description="F-box" evidence="1">
    <location>
        <begin position="1"/>
        <end position="45"/>
    </location>
</feature>
<dbReference type="Gene3D" id="1.20.1280.50">
    <property type="match status" value="1"/>
</dbReference>
<dbReference type="PROSITE" id="PS50181">
    <property type="entry name" value="FBOX"/>
    <property type="match status" value="1"/>
</dbReference>
<dbReference type="EMBL" id="JACGCI010000024">
    <property type="protein sequence ID" value="KAF6756865.1"/>
    <property type="molecule type" value="Genomic_DNA"/>
</dbReference>
<accession>A0A8H6I170</accession>
<gene>
    <name evidence="2" type="ORF">DFP72DRAFT_1114388</name>
</gene>
<organism evidence="2 3">
    <name type="scientific">Ephemerocybe angulata</name>
    <dbReference type="NCBI Taxonomy" id="980116"/>
    <lineage>
        <taxon>Eukaryota</taxon>
        <taxon>Fungi</taxon>
        <taxon>Dikarya</taxon>
        <taxon>Basidiomycota</taxon>
        <taxon>Agaricomycotina</taxon>
        <taxon>Agaricomycetes</taxon>
        <taxon>Agaricomycetidae</taxon>
        <taxon>Agaricales</taxon>
        <taxon>Agaricineae</taxon>
        <taxon>Psathyrellaceae</taxon>
        <taxon>Ephemerocybe</taxon>
    </lineage>
</organism>
<reference evidence="2 3" key="1">
    <citation type="submission" date="2020-07" db="EMBL/GenBank/DDBJ databases">
        <title>Comparative genomics of pyrophilous fungi reveals a link between fire events and developmental genes.</title>
        <authorList>
            <consortium name="DOE Joint Genome Institute"/>
            <person name="Steindorff A.S."/>
            <person name="Carver A."/>
            <person name="Calhoun S."/>
            <person name="Stillman K."/>
            <person name="Liu H."/>
            <person name="Lipzen A."/>
            <person name="Pangilinan J."/>
            <person name="Labutti K."/>
            <person name="Bruns T.D."/>
            <person name="Grigoriev I.V."/>
        </authorList>
    </citation>
    <scope>NUCLEOTIDE SEQUENCE [LARGE SCALE GENOMIC DNA]</scope>
    <source>
        <strain evidence="2 3">CBS 144469</strain>
    </source>
</reference>